<accession>A0A6J5SU82</accession>
<gene>
    <name evidence="2" type="ORF">UFOVP1604_195</name>
</gene>
<evidence type="ECO:0000313" key="2">
    <source>
        <dbReference type="EMBL" id="CAB4219112.1"/>
    </source>
</evidence>
<sequence length="73" mass="8173">MKNRKEQIVQLLGALAIGFVASVIIAFPVKWLWNWLIPEIFTGVAQISALQAWGLVFLIQLIVPKSGKDLNKK</sequence>
<feature type="transmembrane region" description="Helical" evidence="1">
    <location>
        <begin position="45"/>
        <end position="63"/>
    </location>
</feature>
<reference evidence="2" key="1">
    <citation type="submission" date="2020-05" db="EMBL/GenBank/DDBJ databases">
        <authorList>
            <person name="Chiriac C."/>
            <person name="Salcher M."/>
            <person name="Ghai R."/>
            <person name="Kavagutti S V."/>
        </authorList>
    </citation>
    <scope>NUCLEOTIDE SEQUENCE</scope>
</reference>
<name>A0A6J5SU82_9CAUD</name>
<proteinExistence type="predicted"/>
<keyword evidence="1" id="KW-1133">Transmembrane helix</keyword>
<evidence type="ECO:0000256" key="1">
    <source>
        <dbReference type="SAM" id="Phobius"/>
    </source>
</evidence>
<protein>
    <submittedName>
        <fullName evidence="2">Uncharacterized protein</fullName>
    </submittedName>
</protein>
<feature type="transmembrane region" description="Helical" evidence="1">
    <location>
        <begin position="12"/>
        <end position="33"/>
    </location>
</feature>
<keyword evidence="1" id="KW-0472">Membrane</keyword>
<dbReference type="EMBL" id="LR797474">
    <property type="protein sequence ID" value="CAB4219112.1"/>
    <property type="molecule type" value="Genomic_DNA"/>
</dbReference>
<organism evidence="2">
    <name type="scientific">uncultured Caudovirales phage</name>
    <dbReference type="NCBI Taxonomy" id="2100421"/>
    <lineage>
        <taxon>Viruses</taxon>
        <taxon>Duplodnaviria</taxon>
        <taxon>Heunggongvirae</taxon>
        <taxon>Uroviricota</taxon>
        <taxon>Caudoviricetes</taxon>
        <taxon>Peduoviridae</taxon>
        <taxon>Maltschvirus</taxon>
        <taxon>Maltschvirus maltsch</taxon>
    </lineage>
</organism>
<keyword evidence="1" id="KW-0812">Transmembrane</keyword>